<dbReference type="EMBL" id="AP019300">
    <property type="protein sequence ID" value="BBH01444.1"/>
    <property type="molecule type" value="Genomic_DNA"/>
</dbReference>
<proteinExistence type="predicted"/>
<protein>
    <submittedName>
        <fullName evidence="1">Uncharacterized protein</fullName>
    </submittedName>
</protein>
<sequence>MEEILNEIEFSSPSETTSPPCLPASEVDDFVDSFINMDHCRDDDIQSLEKQQSFDYYDQDGMETFSMVDDMYGDVLMMMEGDDMEMGGLAEDFGVGETNMVPSVEEVTHGVDQGFTWCTCCWLVLRLWAAGTPNLQNLCSAKFGLQLVLGVILCRESHPALQWD</sequence>
<evidence type="ECO:0000313" key="1">
    <source>
        <dbReference type="EMBL" id="BBH01444.1"/>
    </source>
</evidence>
<reference evidence="1" key="1">
    <citation type="journal article" date="2019" name="Science">
        <title>Mutation of a bHLH transcription factor allowed almond domestication.</title>
        <authorList>
            <person name="Sanchez-Perez R."/>
            <person name="Pavan S."/>
            <person name="Mazzeo R."/>
            <person name="Moldovan C."/>
            <person name="Aiese Cigliano R."/>
            <person name="Del Cueto J."/>
            <person name="Ricciardi F."/>
            <person name="Lotti C."/>
            <person name="Ricciardi L."/>
            <person name="Dicenta F."/>
            <person name="Lopez-Marques R.L."/>
            <person name="Lindberg Moller B."/>
        </authorList>
    </citation>
    <scope>NUCLEOTIDE SEQUENCE</scope>
</reference>
<organism evidence="1">
    <name type="scientific">Prunus dulcis</name>
    <name type="common">Almond</name>
    <name type="synonym">Amygdalus dulcis</name>
    <dbReference type="NCBI Taxonomy" id="3755"/>
    <lineage>
        <taxon>Eukaryota</taxon>
        <taxon>Viridiplantae</taxon>
        <taxon>Streptophyta</taxon>
        <taxon>Embryophyta</taxon>
        <taxon>Tracheophyta</taxon>
        <taxon>Spermatophyta</taxon>
        <taxon>Magnoliopsida</taxon>
        <taxon>eudicotyledons</taxon>
        <taxon>Gunneridae</taxon>
        <taxon>Pentapetalae</taxon>
        <taxon>rosids</taxon>
        <taxon>fabids</taxon>
        <taxon>Rosales</taxon>
        <taxon>Rosaceae</taxon>
        <taxon>Amygdaloideae</taxon>
        <taxon>Amygdaleae</taxon>
        <taxon>Prunus</taxon>
    </lineage>
</organism>
<gene>
    <name evidence="1" type="ORF">Prudu_011715</name>
</gene>
<accession>A0A4Y1RB73</accession>
<name>A0A4Y1RB73_PRUDU</name>
<dbReference type="AlphaFoldDB" id="A0A4Y1RB73"/>